<sequence>MKIKAKRILTPENADKIKGGGHTLIFCATVELRQCLVAEGKYCGPNTASATAHEIKGPRNPWG</sequence>
<protein>
    <submittedName>
        <fullName evidence="1">Uncharacterized protein</fullName>
    </submittedName>
</protein>
<organism evidence="1 2">
    <name type="scientific">Prevotella heparinolytica</name>
    <dbReference type="NCBI Taxonomy" id="28113"/>
    <lineage>
        <taxon>Bacteria</taxon>
        <taxon>Pseudomonadati</taxon>
        <taxon>Bacteroidota</taxon>
        <taxon>Bacteroidia</taxon>
        <taxon>Bacteroidales</taxon>
        <taxon>Bacteroidaceae</taxon>
        <taxon>Bacteroides</taxon>
    </lineage>
</organism>
<comment type="caution">
    <text evidence="1">The sequence shown here is derived from an EMBL/GenBank/DDBJ whole genome shotgun (WGS) entry which is preliminary data.</text>
</comment>
<accession>A0A4R2M136</accession>
<evidence type="ECO:0000313" key="2">
    <source>
        <dbReference type="Proteomes" id="UP000295600"/>
    </source>
</evidence>
<dbReference type="EMBL" id="SLXB01000039">
    <property type="protein sequence ID" value="TCO86872.1"/>
    <property type="molecule type" value="Genomic_DNA"/>
</dbReference>
<name>A0A4R2M136_9BACE</name>
<gene>
    <name evidence="1" type="ORF">EV202_1393</name>
</gene>
<dbReference type="AlphaFoldDB" id="A0A4R2M136"/>
<reference evidence="1 2" key="1">
    <citation type="submission" date="2019-03" db="EMBL/GenBank/DDBJ databases">
        <title>Genomic Encyclopedia of Type Strains, Phase IV (KMG-IV): sequencing the most valuable type-strain genomes for metagenomic binning, comparative biology and taxonomic classification.</title>
        <authorList>
            <person name="Goeker M."/>
        </authorList>
    </citation>
    <scope>NUCLEOTIDE SEQUENCE [LARGE SCALE GENOMIC DNA]</scope>
    <source>
        <strain evidence="1 2">DSM 23917</strain>
    </source>
</reference>
<dbReference type="Proteomes" id="UP000295600">
    <property type="component" value="Unassembled WGS sequence"/>
</dbReference>
<proteinExistence type="predicted"/>
<evidence type="ECO:0000313" key="1">
    <source>
        <dbReference type="EMBL" id="TCO86872.1"/>
    </source>
</evidence>